<reference evidence="2" key="2">
    <citation type="submission" date="2021-04" db="EMBL/GenBank/DDBJ databases">
        <authorList>
            <person name="Gilroy R."/>
        </authorList>
    </citation>
    <scope>NUCLEOTIDE SEQUENCE</scope>
    <source>
        <strain evidence="2">6627</strain>
    </source>
</reference>
<dbReference type="Proteomes" id="UP000823963">
    <property type="component" value="Unassembled WGS sequence"/>
</dbReference>
<keyword evidence="1" id="KW-0812">Transmembrane</keyword>
<comment type="caution">
    <text evidence="2">The sequence shown here is derived from an EMBL/GenBank/DDBJ whole genome shotgun (WGS) entry which is preliminary data.</text>
</comment>
<organism evidence="2 3">
    <name type="scientific">Candidatus Ligilactobacillus excrementigallinarum</name>
    <dbReference type="NCBI Taxonomy" id="2838641"/>
    <lineage>
        <taxon>Bacteria</taxon>
        <taxon>Bacillati</taxon>
        <taxon>Bacillota</taxon>
        <taxon>Bacilli</taxon>
        <taxon>Lactobacillales</taxon>
        <taxon>Lactobacillaceae</taxon>
        <taxon>Ligilactobacillus</taxon>
    </lineage>
</organism>
<sequence length="111" mass="12757">MHLGNVIVYVLLAVLTIYNIRINMRLFKLRSSNIPRDPRNLSGQELETIKALSSEKRKWVILSQILFWTSFVFVFLNSMAVLGLFLDLYTVACIVSNQIDLNATQILINKN</sequence>
<feature type="transmembrane region" description="Helical" evidence="1">
    <location>
        <begin position="65"/>
        <end position="86"/>
    </location>
</feature>
<name>A0A9D2AAN4_9LACO</name>
<feature type="transmembrane region" description="Helical" evidence="1">
    <location>
        <begin position="6"/>
        <end position="24"/>
    </location>
</feature>
<keyword evidence="1" id="KW-0472">Membrane</keyword>
<reference evidence="2" key="1">
    <citation type="journal article" date="2021" name="PeerJ">
        <title>Extensive microbial diversity within the chicken gut microbiome revealed by metagenomics and culture.</title>
        <authorList>
            <person name="Gilroy R."/>
            <person name="Ravi A."/>
            <person name="Getino M."/>
            <person name="Pursley I."/>
            <person name="Horton D.L."/>
            <person name="Alikhan N.F."/>
            <person name="Baker D."/>
            <person name="Gharbi K."/>
            <person name="Hall N."/>
            <person name="Watson M."/>
            <person name="Adriaenssens E.M."/>
            <person name="Foster-Nyarko E."/>
            <person name="Jarju S."/>
            <person name="Secka A."/>
            <person name="Antonio M."/>
            <person name="Oren A."/>
            <person name="Chaudhuri R.R."/>
            <person name="La Ragione R."/>
            <person name="Hildebrand F."/>
            <person name="Pallen M.J."/>
        </authorList>
    </citation>
    <scope>NUCLEOTIDE SEQUENCE</scope>
    <source>
        <strain evidence="2">6627</strain>
    </source>
</reference>
<dbReference type="EMBL" id="DXFP01000065">
    <property type="protein sequence ID" value="HIX02456.1"/>
    <property type="molecule type" value="Genomic_DNA"/>
</dbReference>
<protein>
    <submittedName>
        <fullName evidence="2">Uncharacterized protein</fullName>
    </submittedName>
</protein>
<dbReference type="AlphaFoldDB" id="A0A9D2AAN4"/>
<evidence type="ECO:0000313" key="2">
    <source>
        <dbReference type="EMBL" id="HIX02456.1"/>
    </source>
</evidence>
<evidence type="ECO:0000313" key="3">
    <source>
        <dbReference type="Proteomes" id="UP000823963"/>
    </source>
</evidence>
<proteinExistence type="predicted"/>
<keyword evidence="1" id="KW-1133">Transmembrane helix</keyword>
<gene>
    <name evidence="2" type="ORF">H9861_06850</name>
</gene>
<evidence type="ECO:0000256" key="1">
    <source>
        <dbReference type="SAM" id="Phobius"/>
    </source>
</evidence>
<accession>A0A9D2AAN4</accession>